<proteinExistence type="predicted"/>
<name>A0A9P4I3N4_9PEZI</name>
<feature type="region of interest" description="Disordered" evidence="4">
    <location>
        <begin position="21"/>
        <end position="40"/>
    </location>
</feature>
<evidence type="ECO:0000256" key="1">
    <source>
        <dbReference type="PIRSR" id="PIRSR601310-1"/>
    </source>
</evidence>
<dbReference type="PROSITE" id="PS51084">
    <property type="entry name" value="HIT_2"/>
    <property type="match status" value="1"/>
</dbReference>
<dbReference type="InterPro" id="IPR011146">
    <property type="entry name" value="HIT-like"/>
</dbReference>
<dbReference type="Pfam" id="PF01230">
    <property type="entry name" value="HIT"/>
    <property type="match status" value="1"/>
</dbReference>
<comment type="caution">
    <text evidence="6">The sequence shown here is derived from an EMBL/GenBank/DDBJ whole genome shotgun (WGS) entry which is preliminary data.</text>
</comment>
<feature type="active site" description="Tele-AMP-histidine intermediate" evidence="1">
    <location>
        <position position="135"/>
    </location>
</feature>
<evidence type="ECO:0000313" key="7">
    <source>
        <dbReference type="Proteomes" id="UP000799772"/>
    </source>
</evidence>
<evidence type="ECO:0000256" key="3">
    <source>
        <dbReference type="PROSITE-ProRule" id="PRU00464"/>
    </source>
</evidence>
<dbReference type="PROSITE" id="PS00892">
    <property type="entry name" value="HIT_1"/>
    <property type="match status" value="1"/>
</dbReference>
<feature type="non-terminal residue" evidence="6">
    <location>
        <position position="1"/>
    </location>
</feature>
<dbReference type="InterPro" id="IPR036265">
    <property type="entry name" value="HIT-like_sf"/>
</dbReference>
<dbReference type="Proteomes" id="UP000799772">
    <property type="component" value="Unassembled WGS sequence"/>
</dbReference>
<dbReference type="GO" id="GO:0003824">
    <property type="term" value="F:catalytic activity"/>
    <property type="evidence" value="ECO:0007669"/>
    <property type="project" value="InterPro"/>
</dbReference>
<evidence type="ECO:0000313" key="6">
    <source>
        <dbReference type="EMBL" id="KAF2093104.1"/>
    </source>
</evidence>
<dbReference type="InterPro" id="IPR019808">
    <property type="entry name" value="Histidine_triad_CS"/>
</dbReference>
<accession>A0A9P4I3N4</accession>
<protein>
    <submittedName>
        <fullName evidence="6">HIT-like protein</fullName>
    </submittedName>
</protein>
<dbReference type="PANTHER" id="PTHR46648">
    <property type="entry name" value="HIT FAMILY PROTEIN 1"/>
    <property type="match status" value="1"/>
</dbReference>
<dbReference type="OrthoDB" id="1915375at2759"/>
<evidence type="ECO:0000256" key="4">
    <source>
        <dbReference type="SAM" id="MobiDB-lite"/>
    </source>
</evidence>
<dbReference type="PANTHER" id="PTHR46648:SF2">
    <property type="entry name" value="HIT DOMAIN-CONTAINING PROTEIN"/>
    <property type="match status" value="1"/>
</dbReference>
<dbReference type="GO" id="GO:0009117">
    <property type="term" value="P:nucleotide metabolic process"/>
    <property type="evidence" value="ECO:0007669"/>
    <property type="project" value="TreeGrafter"/>
</dbReference>
<evidence type="ECO:0000259" key="5">
    <source>
        <dbReference type="PROSITE" id="PS51084"/>
    </source>
</evidence>
<dbReference type="AlphaFoldDB" id="A0A9P4I3N4"/>
<evidence type="ECO:0000256" key="2">
    <source>
        <dbReference type="PIRSR" id="PIRSR601310-3"/>
    </source>
</evidence>
<dbReference type="InterPro" id="IPR001310">
    <property type="entry name" value="Histidine_triad_HIT"/>
</dbReference>
<gene>
    <name evidence="6" type="ORF">NA57DRAFT_18958</name>
</gene>
<dbReference type="Gene3D" id="3.30.428.10">
    <property type="entry name" value="HIT-like"/>
    <property type="match status" value="1"/>
</dbReference>
<sequence>YPISCAFCSIASAYPYSPSVPSSSSQSPTSTSPALSSSIPSNPDITKLQPSCCLVLSAPNVMAFLDIMPMTEGHLLVTCRPHREKVADMQPEESSDVGFWLPLLAKTVAKVTGVTDYNIVQNNGIRAAQVVPHVHFHIIPRPGHVPELKSRSWTMFGRGQREDLDDEEGEKLAEEMRRVLAEEV</sequence>
<reference evidence="6" key="1">
    <citation type="journal article" date="2020" name="Stud. Mycol.">
        <title>101 Dothideomycetes genomes: a test case for predicting lifestyles and emergence of pathogens.</title>
        <authorList>
            <person name="Haridas S."/>
            <person name="Albert R."/>
            <person name="Binder M."/>
            <person name="Bloem J."/>
            <person name="Labutti K."/>
            <person name="Salamov A."/>
            <person name="Andreopoulos B."/>
            <person name="Baker S."/>
            <person name="Barry K."/>
            <person name="Bills G."/>
            <person name="Bluhm B."/>
            <person name="Cannon C."/>
            <person name="Castanera R."/>
            <person name="Culley D."/>
            <person name="Daum C."/>
            <person name="Ezra D."/>
            <person name="Gonzalez J."/>
            <person name="Henrissat B."/>
            <person name="Kuo A."/>
            <person name="Liang C."/>
            <person name="Lipzen A."/>
            <person name="Lutzoni F."/>
            <person name="Magnuson J."/>
            <person name="Mondo S."/>
            <person name="Nolan M."/>
            <person name="Ohm R."/>
            <person name="Pangilinan J."/>
            <person name="Park H.-J."/>
            <person name="Ramirez L."/>
            <person name="Alfaro M."/>
            <person name="Sun H."/>
            <person name="Tritt A."/>
            <person name="Yoshinaga Y."/>
            <person name="Zwiers L.-H."/>
            <person name="Turgeon B."/>
            <person name="Goodwin S."/>
            <person name="Spatafora J."/>
            <person name="Crous P."/>
            <person name="Grigoriev I."/>
        </authorList>
    </citation>
    <scope>NUCLEOTIDE SEQUENCE</scope>
    <source>
        <strain evidence="6">CBS 133067</strain>
    </source>
</reference>
<dbReference type="SUPFAM" id="SSF54197">
    <property type="entry name" value="HIT-like"/>
    <property type="match status" value="1"/>
</dbReference>
<feature type="short sequence motif" description="Histidine triad motif" evidence="2 3">
    <location>
        <begin position="133"/>
        <end position="137"/>
    </location>
</feature>
<dbReference type="EMBL" id="ML978140">
    <property type="protein sequence ID" value="KAF2093104.1"/>
    <property type="molecule type" value="Genomic_DNA"/>
</dbReference>
<feature type="non-terminal residue" evidence="6">
    <location>
        <position position="184"/>
    </location>
</feature>
<organism evidence="6 7">
    <name type="scientific">Rhizodiscina lignyota</name>
    <dbReference type="NCBI Taxonomy" id="1504668"/>
    <lineage>
        <taxon>Eukaryota</taxon>
        <taxon>Fungi</taxon>
        <taxon>Dikarya</taxon>
        <taxon>Ascomycota</taxon>
        <taxon>Pezizomycotina</taxon>
        <taxon>Dothideomycetes</taxon>
        <taxon>Pleosporomycetidae</taxon>
        <taxon>Aulographales</taxon>
        <taxon>Rhizodiscinaceae</taxon>
        <taxon>Rhizodiscina</taxon>
    </lineage>
</organism>
<feature type="domain" description="HIT" evidence="5">
    <location>
        <begin position="41"/>
        <end position="148"/>
    </location>
</feature>
<keyword evidence="7" id="KW-1185">Reference proteome</keyword>